<dbReference type="InterPro" id="IPR016032">
    <property type="entry name" value="Sig_transdc_resp-reg_C-effctor"/>
</dbReference>
<evidence type="ECO:0000313" key="6">
    <source>
        <dbReference type="EMBL" id="SUI75551.1"/>
    </source>
</evidence>
<evidence type="ECO:0000256" key="2">
    <source>
        <dbReference type="ARBA" id="ARBA00023125"/>
    </source>
</evidence>
<dbReference type="Proteomes" id="UP000255529">
    <property type="component" value="Unassembled WGS sequence"/>
</dbReference>
<dbReference type="AlphaFoldDB" id="A0A380A6V8"/>
<accession>A0A380A6V8</accession>
<dbReference type="InterPro" id="IPR036388">
    <property type="entry name" value="WH-like_DNA-bd_sf"/>
</dbReference>
<dbReference type="GO" id="GO:0003677">
    <property type="term" value="F:DNA binding"/>
    <property type="evidence" value="ECO:0007669"/>
    <property type="project" value="UniProtKB-KW"/>
</dbReference>
<keyword evidence="1" id="KW-0805">Transcription regulation</keyword>
<organism evidence="6 7">
    <name type="scientific">Serratia quinivorans</name>
    <dbReference type="NCBI Taxonomy" id="137545"/>
    <lineage>
        <taxon>Bacteria</taxon>
        <taxon>Pseudomonadati</taxon>
        <taxon>Pseudomonadota</taxon>
        <taxon>Gammaproteobacteria</taxon>
        <taxon>Enterobacterales</taxon>
        <taxon>Yersiniaceae</taxon>
        <taxon>Serratia</taxon>
    </lineage>
</organism>
<dbReference type="EMBL" id="UGYN01000002">
    <property type="protein sequence ID" value="SUI75551.1"/>
    <property type="molecule type" value="Genomic_DNA"/>
</dbReference>
<name>A0A380A6V8_9GAMM</name>
<dbReference type="InterPro" id="IPR000792">
    <property type="entry name" value="Tscrpt_reg_LuxR_C"/>
</dbReference>
<keyword evidence="2" id="KW-0238">DNA-binding</keyword>
<dbReference type="PANTHER" id="PTHR44688:SF16">
    <property type="entry name" value="DNA-BINDING TRANSCRIPTIONAL ACTIVATOR DEVR_DOSR"/>
    <property type="match status" value="1"/>
</dbReference>
<dbReference type="PROSITE" id="PS50043">
    <property type="entry name" value="HTH_LUXR_2"/>
    <property type="match status" value="1"/>
</dbReference>
<dbReference type="SMART" id="SM00421">
    <property type="entry name" value="HTH_LUXR"/>
    <property type="match status" value="1"/>
</dbReference>
<protein>
    <submittedName>
        <fullName evidence="6">Transcriptional regulator FimZ</fullName>
    </submittedName>
</protein>
<evidence type="ECO:0000256" key="1">
    <source>
        <dbReference type="ARBA" id="ARBA00023015"/>
    </source>
</evidence>
<reference evidence="6 7" key="1">
    <citation type="submission" date="2018-06" db="EMBL/GenBank/DDBJ databases">
        <authorList>
            <consortium name="Pathogen Informatics"/>
            <person name="Doyle S."/>
        </authorList>
    </citation>
    <scope>NUCLEOTIDE SEQUENCE [LARGE SCALE GENOMIC DNA]</scope>
    <source>
        <strain evidence="6 7">NCTC11544</strain>
    </source>
</reference>
<evidence type="ECO:0000259" key="5">
    <source>
        <dbReference type="PROSITE" id="PS50043"/>
    </source>
</evidence>
<feature type="domain" description="HTH luxR-type" evidence="5">
    <location>
        <begin position="133"/>
        <end position="198"/>
    </location>
</feature>
<evidence type="ECO:0000256" key="3">
    <source>
        <dbReference type="ARBA" id="ARBA00023159"/>
    </source>
</evidence>
<proteinExistence type="predicted"/>
<dbReference type="SUPFAM" id="SSF46894">
    <property type="entry name" value="C-terminal effector domain of the bipartite response regulators"/>
    <property type="match status" value="1"/>
</dbReference>
<dbReference type="Pfam" id="PF00196">
    <property type="entry name" value="GerE"/>
    <property type="match status" value="1"/>
</dbReference>
<dbReference type="PRINTS" id="PR00038">
    <property type="entry name" value="HTHLUXR"/>
</dbReference>
<dbReference type="Gene3D" id="1.10.10.10">
    <property type="entry name" value="Winged helix-like DNA-binding domain superfamily/Winged helix DNA-binding domain"/>
    <property type="match status" value="1"/>
</dbReference>
<dbReference type="PANTHER" id="PTHR44688">
    <property type="entry name" value="DNA-BINDING TRANSCRIPTIONAL ACTIVATOR DEVR_DOSR"/>
    <property type="match status" value="1"/>
</dbReference>
<sequence>MTPTLTILLSDQNRYFTEGLRQSLFGYFHGLGIKVNITESLLYKHTADVIFLSAVTHENTIPLEIYQRFFSPRQCVFIIEESNQQIVLGDIEKGERIRTISRKLPARNILALLEAMLTSIDEVTAPLPESVVGDLTNSTLSAREYEVMRYLSLGINPGAVGRHLKISEKTVSAHKRTVMRKLNLIKNIELNYWLLNGGLNFVRVYRQPTAYRPISLVG</sequence>
<keyword evidence="3" id="KW-0010">Activator</keyword>
<evidence type="ECO:0000256" key="4">
    <source>
        <dbReference type="ARBA" id="ARBA00023163"/>
    </source>
</evidence>
<keyword evidence="4" id="KW-0804">Transcription</keyword>
<gene>
    <name evidence="6" type="ORF">NCTC11544_03624</name>
</gene>
<dbReference type="GO" id="GO:0006355">
    <property type="term" value="P:regulation of DNA-templated transcription"/>
    <property type="evidence" value="ECO:0007669"/>
    <property type="project" value="InterPro"/>
</dbReference>
<evidence type="ECO:0000313" key="7">
    <source>
        <dbReference type="Proteomes" id="UP000255529"/>
    </source>
</evidence>